<comment type="caution">
    <text evidence="12">The sequence shown here is derived from an EMBL/GenBank/DDBJ whole genome shotgun (WGS) entry which is preliminary data.</text>
</comment>
<gene>
    <name evidence="12" type="ORF">HUK38_05915</name>
</gene>
<evidence type="ECO:0000256" key="11">
    <source>
        <dbReference type="SAM" id="MobiDB-lite"/>
    </source>
</evidence>
<dbReference type="GO" id="GO:0006935">
    <property type="term" value="P:chemotaxis"/>
    <property type="evidence" value="ECO:0007669"/>
    <property type="project" value="UniProtKB-KW"/>
</dbReference>
<evidence type="ECO:0000256" key="6">
    <source>
        <dbReference type="ARBA" id="ARBA00022692"/>
    </source>
</evidence>
<evidence type="ECO:0000256" key="9">
    <source>
        <dbReference type="ARBA" id="ARBA00023136"/>
    </source>
</evidence>
<keyword evidence="13" id="KW-1185">Reference proteome</keyword>
<dbReference type="InterPro" id="IPR005503">
    <property type="entry name" value="FliL"/>
</dbReference>
<keyword evidence="5 10" id="KW-0145">Chemotaxis</keyword>
<keyword evidence="12" id="KW-0969">Cilium</keyword>
<keyword evidence="8 10" id="KW-1133">Transmembrane helix</keyword>
<dbReference type="PANTHER" id="PTHR35091:SF2">
    <property type="entry name" value="FLAGELLAR PROTEIN FLIL"/>
    <property type="match status" value="1"/>
</dbReference>
<dbReference type="GO" id="GO:0071978">
    <property type="term" value="P:bacterial-type flagellum-dependent swarming motility"/>
    <property type="evidence" value="ECO:0007669"/>
    <property type="project" value="TreeGrafter"/>
</dbReference>
<dbReference type="EMBL" id="JABVCQ010000010">
    <property type="protein sequence ID" value="MBB1125768.1"/>
    <property type="molecule type" value="Genomic_DNA"/>
</dbReference>
<keyword evidence="4" id="KW-1003">Cell membrane</keyword>
<name>A0A839HEU3_9GAMM</name>
<evidence type="ECO:0000256" key="4">
    <source>
        <dbReference type="ARBA" id="ARBA00022475"/>
    </source>
</evidence>
<protein>
    <recommendedName>
        <fullName evidence="10">Flagellar protein FliL</fullName>
    </recommendedName>
</protein>
<comment type="similarity">
    <text evidence="3 10">Belongs to the FliL family.</text>
</comment>
<sequence length="171" mass="18439">MAERKGKAPVKAAPKSNAKPETPTKSGGHLKLIIIIIFVVLIAATAAGAGVYFYLSKTVAEPDNTPKPLIYYPMEPLTSNFAAVRPVRFLRLGITVVTRDANVVAAIGQHLPKIRNDILTLLAEQAYAQLNQPAGKETLRTQIQEVIAAGLVHAGQPAPIEHILFTELVMQ</sequence>
<keyword evidence="12" id="KW-0282">Flagellum</keyword>
<keyword evidence="7 10" id="KW-0283">Flagellar rotation</keyword>
<comment type="subcellular location">
    <subcellularLocation>
        <location evidence="10">Cell inner membrane</location>
    </subcellularLocation>
    <subcellularLocation>
        <location evidence="2">Cell membrane</location>
        <topology evidence="2">Single-pass membrane protein</topology>
    </subcellularLocation>
</comment>
<feature type="transmembrane region" description="Helical" evidence="10">
    <location>
        <begin position="32"/>
        <end position="55"/>
    </location>
</feature>
<comment type="function">
    <text evidence="1 10">Controls the rotational direction of flagella during chemotaxis.</text>
</comment>
<dbReference type="Proteomes" id="UP000548632">
    <property type="component" value="Unassembled WGS sequence"/>
</dbReference>
<evidence type="ECO:0000256" key="5">
    <source>
        <dbReference type="ARBA" id="ARBA00022500"/>
    </source>
</evidence>
<keyword evidence="9 10" id="KW-0472">Membrane</keyword>
<reference evidence="12 13" key="1">
    <citation type="journal article" date="2020" name="Arch. Microbiol.">
        <title>The genome sequence of the giant phototrophic gammaproteobacterium Thiospirillum jenense gives insight into its physiological properties and phylogenetic relationships.</title>
        <authorList>
            <person name="Imhoff J.F."/>
            <person name="Meyer T.E."/>
            <person name="Kyndt J.A."/>
        </authorList>
    </citation>
    <scope>NUCLEOTIDE SEQUENCE [LARGE SCALE GENOMIC DNA]</scope>
    <source>
        <strain evidence="12 13">DSM 216</strain>
    </source>
</reference>
<evidence type="ECO:0000313" key="12">
    <source>
        <dbReference type="EMBL" id="MBB1125768.1"/>
    </source>
</evidence>
<keyword evidence="6 10" id="KW-0812">Transmembrane</keyword>
<evidence type="ECO:0000256" key="1">
    <source>
        <dbReference type="ARBA" id="ARBA00002254"/>
    </source>
</evidence>
<proteinExistence type="inferred from homology"/>
<dbReference type="RefSeq" id="WP_182583402.1">
    <property type="nucleotide sequence ID" value="NZ_JABVCQ010000010.1"/>
</dbReference>
<organism evidence="12 13">
    <name type="scientific">Thiospirillum jenense</name>
    <dbReference type="NCBI Taxonomy" id="1653858"/>
    <lineage>
        <taxon>Bacteria</taxon>
        <taxon>Pseudomonadati</taxon>
        <taxon>Pseudomonadota</taxon>
        <taxon>Gammaproteobacteria</taxon>
        <taxon>Chromatiales</taxon>
        <taxon>Chromatiaceae</taxon>
        <taxon>Thiospirillum</taxon>
    </lineage>
</organism>
<dbReference type="AlphaFoldDB" id="A0A839HEU3"/>
<keyword evidence="12" id="KW-0966">Cell projection</keyword>
<evidence type="ECO:0000256" key="2">
    <source>
        <dbReference type="ARBA" id="ARBA00004162"/>
    </source>
</evidence>
<evidence type="ECO:0000256" key="10">
    <source>
        <dbReference type="RuleBase" id="RU364125"/>
    </source>
</evidence>
<dbReference type="PANTHER" id="PTHR35091">
    <property type="entry name" value="FLAGELLAR PROTEIN FLIL"/>
    <property type="match status" value="1"/>
</dbReference>
<dbReference type="GO" id="GO:0005886">
    <property type="term" value="C:plasma membrane"/>
    <property type="evidence" value="ECO:0007669"/>
    <property type="project" value="UniProtKB-SubCell"/>
</dbReference>
<evidence type="ECO:0000256" key="7">
    <source>
        <dbReference type="ARBA" id="ARBA00022779"/>
    </source>
</evidence>
<dbReference type="GO" id="GO:0009425">
    <property type="term" value="C:bacterial-type flagellum basal body"/>
    <property type="evidence" value="ECO:0007669"/>
    <property type="project" value="InterPro"/>
</dbReference>
<evidence type="ECO:0000256" key="3">
    <source>
        <dbReference type="ARBA" id="ARBA00008281"/>
    </source>
</evidence>
<feature type="region of interest" description="Disordered" evidence="11">
    <location>
        <begin position="1"/>
        <end position="25"/>
    </location>
</feature>
<dbReference type="Pfam" id="PF03748">
    <property type="entry name" value="FliL"/>
    <property type="match status" value="1"/>
</dbReference>
<evidence type="ECO:0000313" key="13">
    <source>
        <dbReference type="Proteomes" id="UP000548632"/>
    </source>
</evidence>
<accession>A0A839HEU3</accession>
<keyword evidence="10" id="KW-0997">Cell inner membrane</keyword>
<evidence type="ECO:0000256" key="8">
    <source>
        <dbReference type="ARBA" id="ARBA00022989"/>
    </source>
</evidence>